<dbReference type="EMBL" id="ASHM01074793">
    <property type="protein sequence ID" value="PNX56564.1"/>
    <property type="molecule type" value="Genomic_DNA"/>
</dbReference>
<feature type="non-terminal residue" evidence="1">
    <location>
        <position position="256"/>
    </location>
</feature>
<organism evidence="1 2">
    <name type="scientific">Trifolium pratense</name>
    <name type="common">Red clover</name>
    <dbReference type="NCBI Taxonomy" id="57577"/>
    <lineage>
        <taxon>Eukaryota</taxon>
        <taxon>Viridiplantae</taxon>
        <taxon>Streptophyta</taxon>
        <taxon>Embryophyta</taxon>
        <taxon>Tracheophyta</taxon>
        <taxon>Spermatophyta</taxon>
        <taxon>Magnoliopsida</taxon>
        <taxon>eudicotyledons</taxon>
        <taxon>Gunneridae</taxon>
        <taxon>Pentapetalae</taxon>
        <taxon>rosids</taxon>
        <taxon>fabids</taxon>
        <taxon>Fabales</taxon>
        <taxon>Fabaceae</taxon>
        <taxon>Papilionoideae</taxon>
        <taxon>50 kb inversion clade</taxon>
        <taxon>NPAAA clade</taxon>
        <taxon>Hologalegina</taxon>
        <taxon>IRL clade</taxon>
        <taxon>Trifolieae</taxon>
        <taxon>Trifolium</taxon>
    </lineage>
</organism>
<proteinExistence type="predicted"/>
<evidence type="ECO:0000313" key="1">
    <source>
        <dbReference type="EMBL" id="PNX56564.1"/>
    </source>
</evidence>
<dbReference type="PANTHER" id="PTHR48462">
    <property type="entry name" value="PROTEIN, PUTATIVE-RELATED"/>
    <property type="match status" value="1"/>
</dbReference>
<dbReference type="PANTHER" id="PTHR48462:SF1">
    <property type="entry name" value="PROTEIN, PUTATIVE-RELATED"/>
    <property type="match status" value="1"/>
</dbReference>
<accession>A0A2K3JR98</accession>
<evidence type="ECO:0000313" key="2">
    <source>
        <dbReference type="Proteomes" id="UP000236291"/>
    </source>
</evidence>
<dbReference type="AlphaFoldDB" id="A0A2K3JR98"/>
<name>A0A2K3JR98_TRIPR</name>
<reference evidence="1 2" key="2">
    <citation type="journal article" date="2017" name="Front. Plant Sci.">
        <title>Gene Classification and Mining of Molecular Markers Useful in Red Clover (Trifolium pratense) Breeding.</title>
        <authorList>
            <person name="Istvanek J."/>
            <person name="Dluhosova J."/>
            <person name="Dluhos P."/>
            <person name="Patkova L."/>
            <person name="Nedelnik J."/>
            <person name="Repkova J."/>
        </authorList>
    </citation>
    <scope>NUCLEOTIDE SEQUENCE [LARGE SCALE GENOMIC DNA]</scope>
    <source>
        <strain evidence="2">cv. Tatra</strain>
        <tissue evidence="1">Young leaves</tissue>
    </source>
</reference>
<reference evidence="1 2" key="1">
    <citation type="journal article" date="2014" name="Am. J. Bot.">
        <title>Genome assembly and annotation for red clover (Trifolium pratense; Fabaceae).</title>
        <authorList>
            <person name="Istvanek J."/>
            <person name="Jaros M."/>
            <person name="Krenek A."/>
            <person name="Repkova J."/>
        </authorList>
    </citation>
    <scope>NUCLEOTIDE SEQUENCE [LARGE SCALE GENOMIC DNA]</scope>
    <source>
        <strain evidence="2">cv. Tatra</strain>
        <tissue evidence="1">Young leaves</tissue>
    </source>
</reference>
<sequence>MLPIFDLSRFASKDTVLHKAQHVFVSGLFSKIVQDMKVNFDMTTTQKTVFGCLQACNAQYFLLVILIDELGQHMSAVEYCTILIYHLMIPLFPIDEVCLVCRKACLDQSGEHACRELSGFKYRHDFVKDVFCDIFKRAYASLKKEASVNFLIDPQEGRSTLKPIDVLVYDLTGGRHACVDLTEIFPLVGLRSGDFSVGQAALKAASSKVAKYENVCYDNQHVFIPLAFDTFGFLALDVADLLKRVQRIVYSNIVSP</sequence>
<protein>
    <submittedName>
        <fullName evidence="1">Auxilin-like protein</fullName>
    </submittedName>
</protein>
<comment type="caution">
    <text evidence="1">The sequence shown here is derived from an EMBL/GenBank/DDBJ whole genome shotgun (WGS) entry which is preliminary data.</text>
</comment>
<gene>
    <name evidence="1" type="ORF">L195_g049945</name>
</gene>
<dbReference type="Proteomes" id="UP000236291">
    <property type="component" value="Unassembled WGS sequence"/>
</dbReference>